<dbReference type="PANTHER" id="PTHR42925:SF2">
    <property type="entry name" value="NA+ DRIVEN MULTIDRUG EFFLUX PUMP"/>
    <property type="match status" value="1"/>
</dbReference>
<feature type="transmembrane region" description="Helical" evidence="7">
    <location>
        <begin position="386"/>
        <end position="408"/>
    </location>
</feature>
<dbReference type="InterPro" id="IPR047135">
    <property type="entry name" value="YsiQ"/>
</dbReference>
<protein>
    <recommendedName>
        <fullName evidence="10">Multidrug transporter MATE</fullName>
    </recommendedName>
</protein>
<dbReference type="PANTHER" id="PTHR42925">
    <property type="entry name" value="MULTIDRUG AND TOXIN EFFLUX PROTEIN MATE FAMILY"/>
    <property type="match status" value="1"/>
</dbReference>
<dbReference type="GO" id="GO:0005886">
    <property type="term" value="C:plasma membrane"/>
    <property type="evidence" value="ECO:0007669"/>
    <property type="project" value="UniProtKB-SubCell"/>
</dbReference>
<evidence type="ECO:0008006" key="10">
    <source>
        <dbReference type="Google" id="ProtNLM"/>
    </source>
</evidence>
<dbReference type="CDD" id="cd13134">
    <property type="entry name" value="MATE_like_8"/>
    <property type="match status" value="1"/>
</dbReference>
<keyword evidence="6 7" id="KW-0472">Membrane</keyword>
<dbReference type="GO" id="GO:0042910">
    <property type="term" value="F:xenobiotic transmembrane transporter activity"/>
    <property type="evidence" value="ECO:0007669"/>
    <property type="project" value="InterPro"/>
</dbReference>
<evidence type="ECO:0000313" key="9">
    <source>
        <dbReference type="Proteomes" id="UP000019365"/>
    </source>
</evidence>
<dbReference type="AlphaFoldDB" id="W7UX83"/>
<feature type="transmembrane region" description="Helical" evidence="7">
    <location>
        <begin position="94"/>
        <end position="118"/>
    </location>
</feature>
<dbReference type="EMBL" id="ATAX01000028">
    <property type="protein sequence ID" value="EWM53012.1"/>
    <property type="molecule type" value="Genomic_DNA"/>
</dbReference>
<dbReference type="GO" id="GO:0015297">
    <property type="term" value="F:antiporter activity"/>
    <property type="evidence" value="ECO:0007669"/>
    <property type="project" value="InterPro"/>
</dbReference>
<organism evidence="8 9">
    <name type="scientific">Ruminococcus flavefaciens 007c</name>
    <dbReference type="NCBI Taxonomy" id="1341157"/>
    <lineage>
        <taxon>Bacteria</taxon>
        <taxon>Bacillati</taxon>
        <taxon>Bacillota</taxon>
        <taxon>Clostridia</taxon>
        <taxon>Eubacteriales</taxon>
        <taxon>Oscillospiraceae</taxon>
        <taxon>Ruminococcus</taxon>
    </lineage>
</organism>
<dbReference type="Proteomes" id="UP000019365">
    <property type="component" value="Unassembled WGS sequence"/>
</dbReference>
<evidence type="ECO:0000313" key="8">
    <source>
        <dbReference type="EMBL" id="EWM53012.1"/>
    </source>
</evidence>
<feature type="transmembrane region" description="Helical" evidence="7">
    <location>
        <begin position="355"/>
        <end position="379"/>
    </location>
</feature>
<keyword evidence="4 7" id="KW-0812">Transmembrane</keyword>
<name>W7UX83_RUMFL</name>
<reference evidence="8 9" key="1">
    <citation type="journal article" date="2014" name="PLoS ONE">
        <title>Rumen cellulosomics: divergent fiber-degrading strategies revealed by comparative genome-wide analysis of six ruminococcal strains.</title>
        <authorList>
            <person name="Dassa B."/>
            <person name="Borovok I."/>
            <person name="Ruimy-Israeli V."/>
            <person name="Lamed R."/>
            <person name="Flint H.J."/>
            <person name="Duncan S.H."/>
            <person name="Henrissat B."/>
            <person name="Coutinho P."/>
            <person name="Morrison M."/>
            <person name="Mosoni P."/>
            <person name="Yeoman C.J."/>
            <person name="White B.A."/>
            <person name="Bayer E.A."/>
        </authorList>
    </citation>
    <scope>NUCLEOTIDE SEQUENCE [LARGE SCALE GENOMIC DNA]</scope>
    <source>
        <strain evidence="8 9">007c</strain>
    </source>
</reference>
<feature type="transmembrane region" description="Helical" evidence="7">
    <location>
        <begin position="162"/>
        <end position="186"/>
    </location>
</feature>
<dbReference type="PIRSF" id="PIRSF006603">
    <property type="entry name" value="DinF"/>
    <property type="match status" value="1"/>
</dbReference>
<evidence type="ECO:0000256" key="7">
    <source>
        <dbReference type="SAM" id="Phobius"/>
    </source>
</evidence>
<keyword evidence="5 7" id="KW-1133">Transmembrane helix</keyword>
<sequence length="449" mass="48919">MTYDKAIYKKLSGIVAPIAFQYLMSSLVTASDAFMLGFLDQDSLSASSLAGQTSFVVSLFFGAFVFGLTVLAAQYWGKGDKKTAEEVLAVTMRYSLLTGLVFTLSAALIPDLIMHIFTSDRLLIKAGARYLRAVSPSYLLGAFTQTYFGMMKVCDKAKLSSVIGSLSVVLNIILNALLIFGIGFFPKMGIEGAALATVLARAFETVMVAVSVARKHCPPLHMRLVIHSENRELHKDYWKYTVPLLINQLGWGGGVTMYSVIMGHLGSDAVAANSIASIVRSIIASLCWGIASGVGIILGGMLGRNELEKARKAGGSFVRFSILIGAASGIVILAITPIVLYFIHLEPQAQHYLKYMMFMAAYYIIGNSLNSTIIGGIFPSGGDTKFGMWCDVITLWVVVVPMGMIGAFVLKLPVLAVAFILTLDEFVKIPAVYRHYMKYKWVRNITKEQ</sequence>
<dbReference type="PATRIC" id="fig|1341157.4.peg.2497"/>
<keyword evidence="2" id="KW-0813">Transport</keyword>
<dbReference type="NCBIfam" id="TIGR00797">
    <property type="entry name" value="matE"/>
    <property type="match status" value="1"/>
</dbReference>
<dbReference type="OrthoDB" id="9780160at2"/>
<dbReference type="InterPro" id="IPR048279">
    <property type="entry name" value="MdtK-like"/>
</dbReference>
<evidence type="ECO:0000256" key="2">
    <source>
        <dbReference type="ARBA" id="ARBA00022448"/>
    </source>
</evidence>
<dbReference type="Pfam" id="PF01554">
    <property type="entry name" value="MatE"/>
    <property type="match status" value="2"/>
</dbReference>
<dbReference type="eggNOG" id="COG0534">
    <property type="taxonomic scope" value="Bacteria"/>
</dbReference>
<keyword evidence="9" id="KW-1185">Reference proteome</keyword>
<evidence type="ECO:0000256" key="4">
    <source>
        <dbReference type="ARBA" id="ARBA00022692"/>
    </source>
</evidence>
<evidence type="ECO:0000256" key="3">
    <source>
        <dbReference type="ARBA" id="ARBA00022475"/>
    </source>
</evidence>
<dbReference type="InterPro" id="IPR002528">
    <property type="entry name" value="MATE_fam"/>
</dbReference>
<keyword evidence="3" id="KW-1003">Cell membrane</keyword>
<comment type="subcellular location">
    <subcellularLocation>
        <location evidence="1">Cell membrane</location>
        <topology evidence="1">Multi-pass membrane protein</topology>
    </subcellularLocation>
</comment>
<evidence type="ECO:0000256" key="6">
    <source>
        <dbReference type="ARBA" id="ARBA00023136"/>
    </source>
</evidence>
<proteinExistence type="predicted"/>
<dbReference type="RefSeq" id="WP_019679839.1">
    <property type="nucleotide sequence ID" value="NZ_ATAX01000028.1"/>
</dbReference>
<feature type="transmembrane region" description="Helical" evidence="7">
    <location>
        <begin position="54"/>
        <end position="73"/>
    </location>
</feature>
<evidence type="ECO:0000256" key="1">
    <source>
        <dbReference type="ARBA" id="ARBA00004651"/>
    </source>
</evidence>
<feature type="transmembrane region" description="Helical" evidence="7">
    <location>
        <begin position="192"/>
        <end position="213"/>
    </location>
</feature>
<comment type="caution">
    <text evidence="8">The sequence shown here is derived from an EMBL/GenBank/DDBJ whole genome shotgun (WGS) entry which is preliminary data.</text>
</comment>
<feature type="transmembrane region" description="Helical" evidence="7">
    <location>
        <begin position="322"/>
        <end position="343"/>
    </location>
</feature>
<accession>W7UX83</accession>
<feature type="transmembrane region" description="Helical" evidence="7">
    <location>
        <begin position="281"/>
        <end position="302"/>
    </location>
</feature>
<feature type="transmembrane region" description="Helical" evidence="7">
    <location>
        <begin position="240"/>
        <end position="261"/>
    </location>
</feature>
<evidence type="ECO:0000256" key="5">
    <source>
        <dbReference type="ARBA" id="ARBA00022989"/>
    </source>
</evidence>
<gene>
    <name evidence="8" type="ORF">RF007C_15480</name>
</gene>
<feature type="transmembrane region" description="Helical" evidence="7">
    <location>
        <begin position="130"/>
        <end position="150"/>
    </location>
</feature>